<dbReference type="RefSeq" id="XP_007765702.1">
    <property type="nucleotide sequence ID" value="XM_007767512.1"/>
</dbReference>
<feature type="transmembrane region" description="Helical" evidence="2">
    <location>
        <begin position="94"/>
        <end position="111"/>
    </location>
</feature>
<name>A0A5M3MYU1_CONPW</name>
<dbReference type="EMBL" id="JH711575">
    <property type="protein sequence ID" value="EIW83815.1"/>
    <property type="molecule type" value="Genomic_DNA"/>
</dbReference>
<protein>
    <submittedName>
        <fullName evidence="3">Uncharacterized protein</fullName>
    </submittedName>
</protein>
<evidence type="ECO:0000313" key="3">
    <source>
        <dbReference type="EMBL" id="EIW83815.1"/>
    </source>
</evidence>
<evidence type="ECO:0000256" key="1">
    <source>
        <dbReference type="SAM" id="MobiDB-lite"/>
    </source>
</evidence>
<organism evidence="3 4">
    <name type="scientific">Coniophora puteana (strain RWD-64-598)</name>
    <name type="common">Brown rot fungus</name>
    <dbReference type="NCBI Taxonomy" id="741705"/>
    <lineage>
        <taxon>Eukaryota</taxon>
        <taxon>Fungi</taxon>
        <taxon>Dikarya</taxon>
        <taxon>Basidiomycota</taxon>
        <taxon>Agaricomycotina</taxon>
        <taxon>Agaricomycetes</taxon>
        <taxon>Agaricomycetidae</taxon>
        <taxon>Boletales</taxon>
        <taxon>Coniophorineae</taxon>
        <taxon>Coniophoraceae</taxon>
        <taxon>Coniophora</taxon>
    </lineage>
</organism>
<dbReference type="KEGG" id="cput:CONPUDRAFT_150871"/>
<gene>
    <name evidence="3" type="ORF">CONPUDRAFT_150871</name>
</gene>
<keyword evidence="2" id="KW-0812">Transmembrane</keyword>
<keyword evidence="2" id="KW-1133">Transmembrane helix</keyword>
<accession>A0A5M3MYU1</accession>
<feature type="transmembrane region" description="Helical" evidence="2">
    <location>
        <begin position="131"/>
        <end position="152"/>
    </location>
</feature>
<sequence length="667" mass="72885">MPLRNTHHIELSTYNRDQTFDPDSLDDQPLPTQSLSNKAQLQPNYRDNGKWFDAPTNDESRTEHRRLLSNGFGSLQKSSWFGLSTKTMHRLSHFLHVFLALLHFVLLGIFARHLEHRTILPITDSNDMLTTVLSASLQAFYTIYTAILVTITQRLGVLRSLERKQKLTALHDSSNAWTGIGSSLLGLWHQARLPASAAGTTFAICITLYLGCVMVLHVASSTVMQLQTFNNTIVGPVATSVAWPNASVDLLQGGGMDWTNVDYSWAAVRTMSFNMDGLAGSTVYDTVPDDAGVGSATVDATTVGFRCGLIPNSNLSTTANGIKYLIDPDLSNVPFQASALYPDQVHFLDTISGMVSSCQDGCVNVSSAPPVWPGVYNVFMISSKLASLADDSAFVNHMNWMYQERVGSPANASIATYFVGCSMYLNSSKADISAHDNNLQSTPPTSYTNQWQDIATLPSANISSGWVFNALRNSPSSTLTTQQLNFGSQNSDETSYTLSLLDLNLMKQLGVTAQSTTGQEKPPDPSFELSPRQLESALSNLAAGLMWTAGQVNEGGFQRAVGETLVTQQVLMWRLNINLAPLLFALFASLIMLGVEIFITGFSTPTSAVDSTGILEILWLSDRLPPLREGVRNVSEPTTDNLRAAGMVDVCIADEIRKEESELRRRV</sequence>
<evidence type="ECO:0000313" key="4">
    <source>
        <dbReference type="Proteomes" id="UP000053558"/>
    </source>
</evidence>
<proteinExistence type="predicted"/>
<dbReference type="Proteomes" id="UP000053558">
    <property type="component" value="Unassembled WGS sequence"/>
</dbReference>
<comment type="caution">
    <text evidence="3">The sequence shown here is derived from an EMBL/GenBank/DDBJ whole genome shotgun (WGS) entry which is preliminary data.</text>
</comment>
<feature type="region of interest" description="Disordered" evidence="1">
    <location>
        <begin position="17"/>
        <end position="36"/>
    </location>
</feature>
<feature type="transmembrane region" description="Helical" evidence="2">
    <location>
        <begin position="579"/>
        <end position="602"/>
    </location>
</feature>
<keyword evidence="4" id="KW-1185">Reference proteome</keyword>
<dbReference type="AlphaFoldDB" id="A0A5M3MYU1"/>
<dbReference type="OrthoDB" id="2647100at2759"/>
<dbReference type="GeneID" id="19202765"/>
<evidence type="ECO:0000256" key="2">
    <source>
        <dbReference type="SAM" id="Phobius"/>
    </source>
</evidence>
<dbReference type="OMA" id="RNTHHIE"/>
<feature type="transmembrane region" description="Helical" evidence="2">
    <location>
        <begin position="197"/>
        <end position="219"/>
    </location>
</feature>
<reference evidence="4" key="1">
    <citation type="journal article" date="2012" name="Science">
        <title>The Paleozoic origin of enzymatic lignin decomposition reconstructed from 31 fungal genomes.</title>
        <authorList>
            <person name="Floudas D."/>
            <person name="Binder M."/>
            <person name="Riley R."/>
            <person name="Barry K."/>
            <person name="Blanchette R.A."/>
            <person name="Henrissat B."/>
            <person name="Martinez A.T."/>
            <person name="Otillar R."/>
            <person name="Spatafora J.W."/>
            <person name="Yadav J.S."/>
            <person name="Aerts A."/>
            <person name="Benoit I."/>
            <person name="Boyd A."/>
            <person name="Carlson A."/>
            <person name="Copeland A."/>
            <person name="Coutinho P.M."/>
            <person name="de Vries R.P."/>
            <person name="Ferreira P."/>
            <person name="Findley K."/>
            <person name="Foster B."/>
            <person name="Gaskell J."/>
            <person name="Glotzer D."/>
            <person name="Gorecki P."/>
            <person name="Heitman J."/>
            <person name="Hesse C."/>
            <person name="Hori C."/>
            <person name="Igarashi K."/>
            <person name="Jurgens J.A."/>
            <person name="Kallen N."/>
            <person name="Kersten P."/>
            <person name="Kohler A."/>
            <person name="Kuees U."/>
            <person name="Kumar T.K.A."/>
            <person name="Kuo A."/>
            <person name="LaButti K."/>
            <person name="Larrondo L.F."/>
            <person name="Lindquist E."/>
            <person name="Ling A."/>
            <person name="Lombard V."/>
            <person name="Lucas S."/>
            <person name="Lundell T."/>
            <person name="Martin R."/>
            <person name="McLaughlin D.J."/>
            <person name="Morgenstern I."/>
            <person name="Morin E."/>
            <person name="Murat C."/>
            <person name="Nagy L.G."/>
            <person name="Nolan M."/>
            <person name="Ohm R.A."/>
            <person name="Patyshakuliyeva A."/>
            <person name="Rokas A."/>
            <person name="Ruiz-Duenas F.J."/>
            <person name="Sabat G."/>
            <person name="Salamov A."/>
            <person name="Samejima M."/>
            <person name="Schmutz J."/>
            <person name="Slot J.C."/>
            <person name="St John F."/>
            <person name="Stenlid J."/>
            <person name="Sun H."/>
            <person name="Sun S."/>
            <person name="Syed K."/>
            <person name="Tsang A."/>
            <person name="Wiebenga A."/>
            <person name="Young D."/>
            <person name="Pisabarro A."/>
            <person name="Eastwood D.C."/>
            <person name="Martin F."/>
            <person name="Cullen D."/>
            <person name="Grigoriev I.V."/>
            <person name="Hibbett D.S."/>
        </authorList>
    </citation>
    <scope>NUCLEOTIDE SEQUENCE [LARGE SCALE GENOMIC DNA]</scope>
    <source>
        <strain evidence="4">RWD-64-598 SS2</strain>
    </source>
</reference>
<keyword evidence="2" id="KW-0472">Membrane</keyword>